<feature type="transmembrane region" description="Helical" evidence="2">
    <location>
        <begin position="114"/>
        <end position="133"/>
    </location>
</feature>
<evidence type="ECO:0000256" key="1">
    <source>
        <dbReference type="SAM" id="MobiDB-lite"/>
    </source>
</evidence>
<protein>
    <submittedName>
        <fullName evidence="3">Uncharacterized protein</fullName>
    </submittedName>
</protein>
<feature type="region of interest" description="Disordered" evidence="1">
    <location>
        <begin position="1"/>
        <end position="32"/>
    </location>
</feature>
<comment type="caution">
    <text evidence="3">The sequence shown here is derived from an EMBL/GenBank/DDBJ whole genome shotgun (WGS) entry which is preliminary data.</text>
</comment>
<feature type="compositionally biased region" description="Low complexity" evidence="1">
    <location>
        <begin position="215"/>
        <end position="234"/>
    </location>
</feature>
<keyword evidence="2" id="KW-1133">Transmembrane helix</keyword>
<name>A0A0F9GJR3_9ZZZZ</name>
<reference evidence="3" key="1">
    <citation type="journal article" date="2015" name="Nature">
        <title>Complex archaea that bridge the gap between prokaryotes and eukaryotes.</title>
        <authorList>
            <person name="Spang A."/>
            <person name="Saw J.H."/>
            <person name="Jorgensen S.L."/>
            <person name="Zaremba-Niedzwiedzka K."/>
            <person name="Martijn J."/>
            <person name="Lind A.E."/>
            <person name="van Eijk R."/>
            <person name="Schleper C."/>
            <person name="Guy L."/>
            <person name="Ettema T.J."/>
        </authorList>
    </citation>
    <scope>NUCLEOTIDE SEQUENCE</scope>
</reference>
<accession>A0A0F9GJR3</accession>
<feature type="transmembrane region" description="Helical" evidence="2">
    <location>
        <begin position="74"/>
        <end position="94"/>
    </location>
</feature>
<feature type="transmembrane region" description="Helical" evidence="2">
    <location>
        <begin position="43"/>
        <end position="68"/>
    </location>
</feature>
<keyword evidence="2" id="KW-0472">Membrane</keyword>
<dbReference type="AlphaFoldDB" id="A0A0F9GJR3"/>
<keyword evidence="2" id="KW-0812">Transmembrane</keyword>
<dbReference type="EMBL" id="LAZR01026143">
    <property type="protein sequence ID" value="KKL69660.1"/>
    <property type="molecule type" value="Genomic_DNA"/>
</dbReference>
<sequence>MSATSPVPTYGSPTAKPAPLHSDHFSKAGDQPFTKTEKDRIKAIVLIALTVGLTAFGVAGGVTSLFHFVSVGGALNLTLGVTSSLGSTMGSYLLLKRAKDWYKTGNVTKWDKALLAALIGGGTFGFGSVLISTLTSVKISSTAAIFLGSISGPALIGLGSKPASWIKSLGSRLWRKYISDENNAAADPSAYAPAPRVESVPVETASFIPADLAAAPAAPAAPAEPASPRSGSRARMADITDPADDE</sequence>
<gene>
    <name evidence="3" type="ORF">LCGC14_2112710</name>
</gene>
<organism evidence="3">
    <name type="scientific">marine sediment metagenome</name>
    <dbReference type="NCBI Taxonomy" id="412755"/>
    <lineage>
        <taxon>unclassified sequences</taxon>
        <taxon>metagenomes</taxon>
        <taxon>ecological metagenomes</taxon>
    </lineage>
</organism>
<feature type="region of interest" description="Disordered" evidence="1">
    <location>
        <begin position="215"/>
        <end position="246"/>
    </location>
</feature>
<evidence type="ECO:0000256" key="2">
    <source>
        <dbReference type="SAM" id="Phobius"/>
    </source>
</evidence>
<evidence type="ECO:0000313" key="3">
    <source>
        <dbReference type="EMBL" id="KKL69660.1"/>
    </source>
</evidence>
<proteinExistence type="predicted"/>